<gene>
    <name evidence="1" type="ORF">FYJ74_05345</name>
</gene>
<evidence type="ECO:0000313" key="2">
    <source>
        <dbReference type="Proteomes" id="UP000473699"/>
    </source>
</evidence>
<dbReference type="EMBL" id="VUNH01000004">
    <property type="protein sequence ID" value="MST55459.1"/>
    <property type="molecule type" value="Genomic_DNA"/>
</dbReference>
<reference evidence="1 2" key="1">
    <citation type="submission" date="2019-08" db="EMBL/GenBank/DDBJ databases">
        <title>In-depth cultivation of the pig gut microbiome towards novel bacterial diversity and tailored functional studies.</title>
        <authorList>
            <person name="Wylensek D."/>
            <person name="Hitch T.C.A."/>
            <person name="Clavel T."/>
        </authorList>
    </citation>
    <scope>NUCLEOTIDE SEQUENCE [LARGE SCALE GENOMIC DNA]</scope>
    <source>
        <strain evidence="1 2">SM-530-WT-4B</strain>
    </source>
</reference>
<accession>A0A6L5YB23</accession>
<dbReference type="AlphaFoldDB" id="A0A6L5YB23"/>
<dbReference type="Proteomes" id="UP000473699">
    <property type="component" value="Unassembled WGS sequence"/>
</dbReference>
<protein>
    <submittedName>
        <fullName evidence="1">Uncharacterized protein</fullName>
    </submittedName>
</protein>
<dbReference type="RefSeq" id="WP_154528551.1">
    <property type="nucleotide sequence ID" value="NZ_VUNH01000004.1"/>
</dbReference>
<organism evidence="1 2">
    <name type="scientific">Pyramidobacter porci</name>
    <dbReference type="NCBI Taxonomy" id="2605789"/>
    <lineage>
        <taxon>Bacteria</taxon>
        <taxon>Thermotogati</taxon>
        <taxon>Synergistota</taxon>
        <taxon>Synergistia</taxon>
        <taxon>Synergistales</taxon>
        <taxon>Dethiosulfovibrionaceae</taxon>
        <taxon>Pyramidobacter</taxon>
    </lineage>
</organism>
<keyword evidence="2" id="KW-1185">Reference proteome</keyword>
<proteinExistence type="predicted"/>
<name>A0A6L5YB23_9BACT</name>
<comment type="caution">
    <text evidence="1">The sequence shown here is derived from an EMBL/GenBank/DDBJ whole genome shotgun (WGS) entry which is preliminary data.</text>
</comment>
<evidence type="ECO:0000313" key="1">
    <source>
        <dbReference type="EMBL" id="MST55459.1"/>
    </source>
</evidence>
<sequence length="76" mass="8838">MIALYDDLSQERTLVRHLKDAGCASDAIGRFTARAKGNERLKFLAEHRERLLRKIHADQKKPDTLDFLIFAMKRKV</sequence>